<dbReference type="Proteomes" id="UP000680706">
    <property type="component" value="Chromosome"/>
</dbReference>
<protein>
    <submittedName>
        <fullName evidence="1">Uncharacterized protein</fullName>
    </submittedName>
</protein>
<evidence type="ECO:0000313" key="2">
    <source>
        <dbReference type="Proteomes" id="UP000680706"/>
    </source>
</evidence>
<dbReference type="EMBL" id="CP074126">
    <property type="protein sequence ID" value="QUS57342.1"/>
    <property type="molecule type" value="Genomic_DNA"/>
</dbReference>
<organism evidence="1 2">
    <name type="scientific">Pseudovibrio brasiliensis</name>
    <dbReference type="NCBI Taxonomy" id="1898042"/>
    <lineage>
        <taxon>Bacteria</taxon>
        <taxon>Pseudomonadati</taxon>
        <taxon>Pseudomonadota</taxon>
        <taxon>Alphaproteobacteria</taxon>
        <taxon>Hyphomicrobiales</taxon>
        <taxon>Stappiaceae</taxon>
        <taxon>Pseudovibrio</taxon>
    </lineage>
</organism>
<sequence length="243" mass="27280">MAQSITSSPHYTARVKAELEHRSAVRVIDLVSLLEWTYATQRAHMDDLKQDEARHLSSRRSMPGLEQYLTLGTFVDGGGRSSVDLHPDAQAIHDTVMQFARQSDDCAFAAGLLIYYGSKRMQPEMPAVSGRKLQEKRNRTGRTVMSYWQADGEELFVRPGTKLAKPDGYDGPGCRVGQACELHVVSVKSDLEEFLLETYTYWCTALEIIADALPMLKTHKIKKFQAPEFDRKAARILKLSTAA</sequence>
<name>A0ABX8ARP4_9HYPH</name>
<gene>
    <name evidence="1" type="ORF">KGB56_08115</name>
</gene>
<reference evidence="1 2" key="1">
    <citation type="journal article" date="2021" name="Angew. Chem. Int. Ed. Engl.">
        <title>A novel family of nonribosomal peptides modulate collective behavior in Pseudovibrio bacteria isolated from marine sponges.</title>
        <authorList>
            <person name="Ioca L.P."/>
            <person name="Dai Y."/>
            <person name="Kunakom S."/>
            <person name="Diaz-Espinosa J."/>
            <person name="Krunic A."/>
            <person name="Crnkovic C.M."/>
            <person name="Orjala J."/>
            <person name="Sanchez L.M."/>
            <person name="Ferreira A.G."/>
            <person name="Berlinck R.G.S."/>
            <person name="Eustaquio A.S."/>
        </authorList>
    </citation>
    <scope>NUCLEOTIDE SEQUENCE [LARGE SCALE GENOMIC DNA]</scope>
    <source>
        <strain evidence="1 2">Ab134</strain>
    </source>
</reference>
<proteinExistence type="predicted"/>
<keyword evidence="2" id="KW-1185">Reference proteome</keyword>
<dbReference type="RefSeq" id="WP_075699050.1">
    <property type="nucleotide sequence ID" value="NZ_CP074126.1"/>
</dbReference>
<accession>A0ABX8ARP4</accession>
<evidence type="ECO:0000313" key="1">
    <source>
        <dbReference type="EMBL" id="QUS57342.1"/>
    </source>
</evidence>